<gene>
    <name evidence="1" type="ORF">ACRE_008280</name>
</gene>
<organism evidence="1 2">
    <name type="scientific">Hapsidospora chrysogenum (strain ATCC 11550 / CBS 779.69 / DSM 880 / IAM 14645 / JCM 23072 / IMI 49137)</name>
    <name type="common">Acremonium chrysogenum</name>
    <dbReference type="NCBI Taxonomy" id="857340"/>
    <lineage>
        <taxon>Eukaryota</taxon>
        <taxon>Fungi</taxon>
        <taxon>Dikarya</taxon>
        <taxon>Ascomycota</taxon>
        <taxon>Pezizomycotina</taxon>
        <taxon>Sordariomycetes</taxon>
        <taxon>Hypocreomycetidae</taxon>
        <taxon>Hypocreales</taxon>
        <taxon>Bionectriaceae</taxon>
        <taxon>Hapsidospora</taxon>
    </lineage>
</organism>
<keyword evidence="2" id="KW-1185">Reference proteome</keyword>
<reference evidence="2" key="1">
    <citation type="journal article" date="2014" name="Genome Announc.">
        <title>Genome sequence and annotation of Acremonium chrysogenum, producer of the beta-lactam antibiotic cephalosporin C.</title>
        <authorList>
            <person name="Terfehr D."/>
            <person name="Dahlmann T.A."/>
            <person name="Specht T."/>
            <person name="Zadra I."/>
            <person name="Kuernsteiner H."/>
            <person name="Kueck U."/>
        </authorList>
    </citation>
    <scope>NUCLEOTIDE SEQUENCE [LARGE SCALE GENOMIC DNA]</scope>
    <source>
        <strain evidence="2">ATCC 11550 / CBS 779.69 / DSM 880 / IAM 14645 / JCM 23072 / IMI 49137</strain>
    </source>
</reference>
<dbReference type="AlphaFoldDB" id="A0A086TFV4"/>
<evidence type="ECO:0000313" key="2">
    <source>
        <dbReference type="Proteomes" id="UP000029964"/>
    </source>
</evidence>
<dbReference type="OrthoDB" id="4870109at2759"/>
<dbReference type="EMBL" id="JPKY01000004">
    <property type="protein sequence ID" value="KFH48236.1"/>
    <property type="molecule type" value="Genomic_DNA"/>
</dbReference>
<sequence length="224" mass="24875">MSTTKPLATLGVSVGDLSFTTGQTHDGSDQFIQPILLEEIDQALTQIRPLEAENAHYKTMSILGHGTNLWQARYICSFFDDLLGKRVKMGRSLASFANTAGRGEGETISDKCDPSIPHKKCYLLYEARLRDGVLSASELMAILSIPASRLLAEKYRHHRVFPVTLLTASGTKVRVTQGHVDGKRRSVKVYMTRTIDFVEGHEKNWNEVLTVLSWLLGKPTGITT</sequence>
<comment type="caution">
    <text evidence="1">The sequence shown here is derived from an EMBL/GenBank/DDBJ whole genome shotgun (WGS) entry which is preliminary data.</text>
</comment>
<accession>A0A086TFV4</accession>
<proteinExistence type="predicted"/>
<dbReference type="HOGENOM" id="CLU_086742_0_0_1"/>
<name>A0A086TFV4_HAPC1</name>
<dbReference type="Proteomes" id="UP000029964">
    <property type="component" value="Unassembled WGS sequence"/>
</dbReference>
<evidence type="ECO:0000313" key="1">
    <source>
        <dbReference type="EMBL" id="KFH48236.1"/>
    </source>
</evidence>
<protein>
    <submittedName>
        <fullName evidence="1">Uncharacterized protein</fullName>
    </submittedName>
</protein>